<feature type="compositionally biased region" description="Polar residues" evidence="1">
    <location>
        <begin position="393"/>
        <end position="408"/>
    </location>
</feature>
<proteinExistence type="predicted"/>
<reference evidence="2 3" key="1">
    <citation type="submission" date="2018-08" db="EMBL/GenBank/DDBJ databases">
        <title>Draft genome sequences of two Aspergillus turcosus clinical strains isolated from bronchoalveolar lavage fluid: one azole-susceptible and the other azole-resistant.</title>
        <authorList>
            <person name="Parent-Michaud M."/>
            <person name="Dufresne P.J."/>
            <person name="Fournier E."/>
            <person name="Martineau C."/>
            <person name="Moreira S."/>
            <person name="Perkins V."/>
            <person name="De Repentigny L."/>
            <person name="Dufresne S.F."/>
        </authorList>
    </citation>
    <scope>NUCLEOTIDE SEQUENCE [LARGE SCALE GENOMIC DNA]</scope>
    <source>
        <strain evidence="2">HMR AF 1038</strain>
    </source>
</reference>
<dbReference type="EMBL" id="NIDN02000183">
    <property type="protein sequence ID" value="RLL94814.1"/>
    <property type="molecule type" value="Genomic_DNA"/>
</dbReference>
<protein>
    <recommendedName>
        <fullName evidence="4">HNH nuclease domain-containing protein</fullName>
    </recommendedName>
</protein>
<dbReference type="Proteomes" id="UP000215289">
    <property type="component" value="Unassembled WGS sequence"/>
</dbReference>
<comment type="caution">
    <text evidence="2">The sequence shown here is derived from an EMBL/GenBank/DDBJ whole genome shotgun (WGS) entry which is preliminary data.</text>
</comment>
<evidence type="ECO:0008006" key="4">
    <source>
        <dbReference type="Google" id="ProtNLM"/>
    </source>
</evidence>
<evidence type="ECO:0000256" key="1">
    <source>
        <dbReference type="SAM" id="MobiDB-lite"/>
    </source>
</evidence>
<feature type="compositionally biased region" description="Low complexity" evidence="1">
    <location>
        <begin position="122"/>
        <end position="140"/>
    </location>
</feature>
<evidence type="ECO:0000313" key="2">
    <source>
        <dbReference type="EMBL" id="RLL94814.1"/>
    </source>
</evidence>
<feature type="compositionally biased region" description="Acidic residues" evidence="1">
    <location>
        <begin position="363"/>
        <end position="377"/>
    </location>
</feature>
<accession>A0A229YVB5</accession>
<gene>
    <name evidence="2" type="ORF">CFD26_104182</name>
</gene>
<evidence type="ECO:0000313" key="3">
    <source>
        <dbReference type="Proteomes" id="UP000215289"/>
    </source>
</evidence>
<name>A0A229YVB5_9EURO</name>
<dbReference type="AlphaFoldDB" id="A0A229YVB5"/>
<feature type="region of interest" description="Disordered" evidence="1">
    <location>
        <begin position="1"/>
        <end position="20"/>
    </location>
</feature>
<dbReference type="OrthoDB" id="5416097at2759"/>
<keyword evidence="3" id="KW-1185">Reference proteome</keyword>
<feature type="region of interest" description="Disordered" evidence="1">
    <location>
        <begin position="362"/>
        <end position="430"/>
    </location>
</feature>
<feature type="compositionally biased region" description="Pro residues" evidence="1">
    <location>
        <begin position="108"/>
        <end position="121"/>
    </location>
</feature>
<feature type="compositionally biased region" description="Basic and acidic residues" evidence="1">
    <location>
        <begin position="172"/>
        <end position="187"/>
    </location>
</feature>
<sequence>MATPSHTAAPPEDSAPVPLPGALFAEPERVELINKIAKKLGETKHTKKLSTFKTCYAGLWLADVEKLKDLADDTPLRLYGQLLIAETEHRIGHRWQGKDNDAESRAPSAPPTPSKDTPPPLFSSSSVPGPSPGDSTSEPPTSTPRRHPPPLDTSGSLDKSRKRPGKALGTPERAKKPRIDGDVAIPRPRDKRVTQACFHRDKTCVLTNGTAEMCKGCHVFPYSMNNWDTHRVDMFFEGLRMFWCDEKVDEWRKVLHTAGWFALEPVAEDVRDGKWLKLRFWWLKRHEHQGGVQLGIPPQLPKDLLPKEHLVALHRVDNDEPLTSGKTITLRTHNPQTHPLPDTRLLRLQWIMGRVLALRGAAEPEELEDDSDGDSDEGLPYPTGMPVLESPNRPGQSSPPSSITNIASDQPKANPVIATTDTPEQGVIEE</sequence>
<organism evidence="2 3">
    <name type="scientific">Aspergillus turcosus</name>
    <dbReference type="NCBI Taxonomy" id="1245748"/>
    <lineage>
        <taxon>Eukaryota</taxon>
        <taxon>Fungi</taxon>
        <taxon>Dikarya</taxon>
        <taxon>Ascomycota</taxon>
        <taxon>Pezizomycotina</taxon>
        <taxon>Eurotiomycetes</taxon>
        <taxon>Eurotiomycetidae</taxon>
        <taxon>Eurotiales</taxon>
        <taxon>Aspergillaceae</taxon>
        <taxon>Aspergillus</taxon>
        <taxon>Aspergillus subgen. Fumigati</taxon>
    </lineage>
</organism>
<feature type="compositionally biased region" description="Basic and acidic residues" evidence="1">
    <location>
        <begin position="93"/>
        <end position="104"/>
    </location>
</feature>
<feature type="region of interest" description="Disordered" evidence="1">
    <location>
        <begin position="93"/>
        <end position="187"/>
    </location>
</feature>